<evidence type="ECO:0000256" key="11">
    <source>
        <dbReference type="ARBA" id="ARBA00044535"/>
    </source>
</evidence>
<accession>A0A354M1I8</accession>
<dbReference type="SMART" id="SM00490">
    <property type="entry name" value="HELICc"/>
    <property type="match status" value="1"/>
</dbReference>
<evidence type="ECO:0000256" key="10">
    <source>
        <dbReference type="ARBA" id="ARBA00034808"/>
    </source>
</evidence>
<dbReference type="SMART" id="SM00487">
    <property type="entry name" value="DEXDc"/>
    <property type="match status" value="1"/>
</dbReference>
<evidence type="ECO:0000256" key="8">
    <source>
        <dbReference type="ARBA" id="ARBA00023235"/>
    </source>
</evidence>
<dbReference type="Gene3D" id="1.10.10.10">
    <property type="entry name" value="Winged helix-like DNA-binding domain superfamily/Winged helix DNA-binding domain"/>
    <property type="match status" value="1"/>
</dbReference>
<evidence type="ECO:0000313" key="15">
    <source>
        <dbReference type="EMBL" id="HBJ08377.1"/>
    </source>
</evidence>
<dbReference type="GO" id="GO:0005737">
    <property type="term" value="C:cytoplasm"/>
    <property type="evidence" value="ECO:0007669"/>
    <property type="project" value="TreeGrafter"/>
</dbReference>
<dbReference type="InterPro" id="IPR036388">
    <property type="entry name" value="WH-like_DNA-bd_sf"/>
</dbReference>
<dbReference type="CDD" id="cd18794">
    <property type="entry name" value="SF2_C_RecQ"/>
    <property type="match status" value="1"/>
</dbReference>
<comment type="caution">
    <text evidence="15">The sequence shown here is derived from an EMBL/GenBank/DDBJ whole genome shotgun (WGS) entry which is preliminary data.</text>
</comment>
<dbReference type="InterPro" id="IPR001650">
    <property type="entry name" value="Helicase_C-like"/>
</dbReference>
<evidence type="ECO:0000256" key="2">
    <source>
        <dbReference type="ARBA" id="ARBA00022723"/>
    </source>
</evidence>
<dbReference type="GO" id="GO:0003677">
    <property type="term" value="F:DNA binding"/>
    <property type="evidence" value="ECO:0007669"/>
    <property type="project" value="UniProtKB-KW"/>
</dbReference>
<keyword evidence="2" id="KW-0479">Metal-binding</keyword>
<comment type="catalytic activity">
    <reaction evidence="9">
        <text>Couples ATP hydrolysis with the unwinding of duplex DNA by translocating in the 3'-5' direction.</text>
        <dbReference type="EC" id="5.6.2.4"/>
    </reaction>
</comment>
<dbReference type="Gene3D" id="3.40.50.300">
    <property type="entry name" value="P-loop containing nucleotide triphosphate hydrolases"/>
    <property type="match status" value="2"/>
</dbReference>
<keyword evidence="4" id="KW-0378">Hydrolase</keyword>
<gene>
    <name evidence="15" type="ORF">DDY73_05175</name>
</gene>
<dbReference type="PANTHER" id="PTHR13710:SF105">
    <property type="entry name" value="ATP-DEPENDENT DNA HELICASE Q1"/>
    <property type="match status" value="1"/>
</dbReference>
<dbReference type="EMBL" id="DNWC01000067">
    <property type="protein sequence ID" value="HBJ08377.1"/>
    <property type="molecule type" value="Genomic_DNA"/>
</dbReference>
<dbReference type="GO" id="GO:0043590">
    <property type="term" value="C:bacterial nucleoid"/>
    <property type="evidence" value="ECO:0007669"/>
    <property type="project" value="TreeGrafter"/>
</dbReference>
<dbReference type="NCBIfam" id="TIGR00614">
    <property type="entry name" value="recQ_fam"/>
    <property type="match status" value="1"/>
</dbReference>
<evidence type="ECO:0000256" key="7">
    <source>
        <dbReference type="ARBA" id="ARBA00023125"/>
    </source>
</evidence>
<keyword evidence="6" id="KW-0067">ATP-binding</keyword>
<evidence type="ECO:0000256" key="5">
    <source>
        <dbReference type="ARBA" id="ARBA00022806"/>
    </source>
</evidence>
<sequence>MNILKLDNITYKIEIFQPALIIYIRSRFYYTQNNRQKEKYTITICNFATSNIGMGQNIYEILKRYWGYDTFRPLQEDIINSVLTGNDTLGLMPTGGGKSLTFQVPVLAMDGICLVITPLIALMKDQVDNLRARDIKAAYLYSGLTRHETIVTLENCIFGKYKFLYISPERLSNDLFLSKVKAMKVSLLVVDEAHCISQWGYDFRPSYIKIADIRTLFPDVPVLALTATATPQVVEDIQEKLHFKKGKVFQKSFFRPNLSYVVRYGENKIQQLIHILNRVSGSAIIYVRSRQKTKEIAEELRRFKISADFYHAGLKSEDKNRKQQSWKEDHCRVIVATNAFGMGIDKPDVRLVIHLDLPNSPEEYYQEAGRAGRDGLQAYAVILYANADKVKLEKRIRDMFPEREFISRVYEALGNFLQVAVGSGMNSVFDFNLNTFCKTFKFPILPTFNALKILEQAQYIEFTEEVESLSRVMITVQRDELYKLQTDDSEKEELLQCLLRSYTGLFADYVFIQEDLLSRRSGLSLQEVYENLIYFSKQHILHYIPQKRTPFIIYTAPREDLKYLSIPRNVYEERKERFSHRIHSMLEYVLHDKKCRTQILLNYFGETFNRECGLCDICLQQKSGELTSRDFSRIEKEIYKLLQADKCSLDTIIARIPFSQEKIVETLRFLCDEQFVQVKDGLYYI</sequence>
<dbReference type="Pfam" id="PF16124">
    <property type="entry name" value="RecQ_Zn_bind"/>
    <property type="match status" value="1"/>
</dbReference>
<dbReference type="SUPFAM" id="SSF52540">
    <property type="entry name" value="P-loop containing nucleoside triphosphate hydrolases"/>
    <property type="match status" value="1"/>
</dbReference>
<dbReference type="PROSITE" id="PS51194">
    <property type="entry name" value="HELICASE_CTER"/>
    <property type="match status" value="1"/>
</dbReference>
<evidence type="ECO:0000259" key="14">
    <source>
        <dbReference type="PROSITE" id="PS51194"/>
    </source>
</evidence>
<dbReference type="PROSITE" id="PS51192">
    <property type="entry name" value="HELICASE_ATP_BIND_1"/>
    <property type="match status" value="1"/>
</dbReference>
<dbReference type="InterPro" id="IPR032284">
    <property type="entry name" value="RecQ_Zn-bd"/>
</dbReference>
<dbReference type="PROSITE" id="PS00690">
    <property type="entry name" value="DEAH_ATP_HELICASE"/>
    <property type="match status" value="1"/>
</dbReference>
<dbReference type="PANTHER" id="PTHR13710">
    <property type="entry name" value="DNA HELICASE RECQ FAMILY MEMBER"/>
    <property type="match status" value="1"/>
</dbReference>
<protein>
    <recommendedName>
        <fullName evidence="11">ATP-dependent DNA helicase RecQ</fullName>
        <ecNumber evidence="10">5.6.2.4</ecNumber>
    </recommendedName>
    <alternativeName>
        <fullName evidence="12">DNA 3'-5' helicase RecQ</fullName>
    </alternativeName>
</protein>
<dbReference type="InterPro" id="IPR014001">
    <property type="entry name" value="Helicase_ATP-bd"/>
</dbReference>
<dbReference type="FunFam" id="3.40.50.300:FF:001389">
    <property type="entry name" value="ATP-dependent DNA helicase RecQ"/>
    <property type="match status" value="1"/>
</dbReference>
<evidence type="ECO:0000256" key="1">
    <source>
        <dbReference type="ARBA" id="ARBA00005446"/>
    </source>
</evidence>
<evidence type="ECO:0000256" key="12">
    <source>
        <dbReference type="ARBA" id="ARBA00044550"/>
    </source>
</evidence>
<reference evidence="15 16" key="1">
    <citation type="journal article" date="2018" name="Nat. Biotechnol.">
        <title>A standardized bacterial taxonomy based on genome phylogeny substantially revises the tree of life.</title>
        <authorList>
            <person name="Parks D.H."/>
            <person name="Chuvochina M."/>
            <person name="Waite D.W."/>
            <person name="Rinke C."/>
            <person name="Skarshewski A."/>
            <person name="Chaumeil P.A."/>
            <person name="Hugenholtz P."/>
        </authorList>
    </citation>
    <scope>NUCLEOTIDE SEQUENCE [LARGE SCALE GENOMIC DNA]</scope>
    <source>
        <strain evidence="15">UBA11482</strain>
    </source>
</reference>
<evidence type="ECO:0000256" key="9">
    <source>
        <dbReference type="ARBA" id="ARBA00034617"/>
    </source>
</evidence>
<keyword evidence="5 15" id="KW-0347">Helicase</keyword>
<organism evidence="15 16">
    <name type="scientific">Coprobacter fastidiosus</name>
    <dbReference type="NCBI Taxonomy" id="1099853"/>
    <lineage>
        <taxon>Bacteria</taxon>
        <taxon>Pseudomonadati</taxon>
        <taxon>Bacteroidota</taxon>
        <taxon>Bacteroidia</taxon>
        <taxon>Bacteroidales</taxon>
        <taxon>Barnesiellaceae</taxon>
        <taxon>Coprobacter</taxon>
    </lineage>
</organism>
<dbReference type="InterPro" id="IPR027417">
    <property type="entry name" value="P-loop_NTPase"/>
</dbReference>
<dbReference type="GO" id="GO:0006310">
    <property type="term" value="P:DNA recombination"/>
    <property type="evidence" value="ECO:0007669"/>
    <property type="project" value="InterPro"/>
</dbReference>
<comment type="similarity">
    <text evidence="1">Belongs to the helicase family. RecQ subfamily.</text>
</comment>
<dbReference type="Pfam" id="PF00271">
    <property type="entry name" value="Helicase_C"/>
    <property type="match status" value="1"/>
</dbReference>
<dbReference type="InterPro" id="IPR011545">
    <property type="entry name" value="DEAD/DEAH_box_helicase_dom"/>
</dbReference>
<dbReference type="GO" id="GO:0046872">
    <property type="term" value="F:metal ion binding"/>
    <property type="evidence" value="ECO:0007669"/>
    <property type="project" value="UniProtKB-KW"/>
</dbReference>
<feature type="domain" description="Helicase C-terminal" evidence="14">
    <location>
        <begin position="268"/>
        <end position="417"/>
    </location>
</feature>
<keyword evidence="3" id="KW-0547">Nucleotide-binding</keyword>
<evidence type="ECO:0000256" key="6">
    <source>
        <dbReference type="ARBA" id="ARBA00022840"/>
    </source>
</evidence>
<dbReference type="InterPro" id="IPR004589">
    <property type="entry name" value="DNA_helicase_ATP-dep_RecQ"/>
</dbReference>
<keyword evidence="8" id="KW-0413">Isomerase</keyword>
<dbReference type="Proteomes" id="UP000262954">
    <property type="component" value="Unassembled WGS sequence"/>
</dbReference>
<dbReference type="EC" id="5.6.2.4" evidence="10"/>
<keyword evidence="7" id="KW-0238">DNA-binding</keyword>
<evidence type="ECO:0000313" key="16">
    <source>
        <dbReference type="Proteomes" id="UP000262954"/>
    </source>
</evidence>
<evidence type="ECO:0000256" key="3">
    <source>
        <dbReference type="ARBA" id="ARBA00022741"/>
    </source>
</evidence>
<dbReference type="GO" id="GO:0030894">
    <property type="term" value="C:replisome"/>
    <property type="evidence" value="ECO:0007669"/>
    <property type="project" value="TreeGrafter"/>
</dbReference>
<dbReference type="CDD" id="cd17920">
    <property type="entry name" value="DEXHc_RecQ"/>
    <property type="match status" value="1"/>
</dbReference>
<proteinExistence type="inferred from homology"/>
<dbReference type="GO" id="GO:0016787">
    <property type="term" value="F:hydrolase activity"/>
    <property type="evidence" value="ECO:0007669"/>
    <property type="project" value="UniProtKB-KW"/>
</dbReference>
<dbReference type="GO" id="GO:0043138">
    <property type="term" value="F:3'-5' DNA helicase activity"/>
    <property type="evidence" value="ECO:0007669"/>
    <property type="project" value="UniProtKB-EC"/>
</dbReference>
<dbReference type="GO" id="GO:0005524">
    <property type="term" value="F:ATP binding"/>
    <property type="evidence" value="ECO:0007669"/>
    <property type="project" value="UniProtKB-KW"/>
</dbReference>
<dbReference type="GO" id="GO:0009378">
    <property type="term" value="F:four-way junction helicase activity"/>
    <property type="evidence" value="ECO:0007669"/>
    <property type="project" value="TreeGrafter"/>
</dbReference>
<dbReference type="Pfam" id="PF00270">
    <property type="entry name" value="DEAD"/>
    <property type="match status" value="1"/>
</dbReference>
<evidence type="ECO:0000256" key="4">
    <source>
        <dbReference type="ARBA" id="ARBA00022801"/>
    </source>
</evidence>
<dbReference type="AlphaFoldDB" id="A0A354M1I8"/>
<dbReference type="GO" id="GO:0006281">
    <property type="term" value="P:DNA repair"/>
    <property type="evidence" value="ECO:0007669"/>
    <property type="project" value="TreeGrafter"/>
</dbReference>
<name>A0A354M1I8_9BACT</name>
<dbReference type="InterPro" id="IPR002464">
    <property type="entry name" value="DNA/RNA_helicase_DEAH_CS"/>
</dbReference>
<evidence type="ECO:0000259" key="13">
    <source>
        <dbReference type="PROSITE" id="PS51192"/>
    </source>
</evidence>
<feature type="domain" description="Helicase ATP-binding" evidence="13">
    <location>
        <begin position="79"/>
        <end position="247"/>
    </location>
</feature>